<dbReference type="KEGG" id="ast:Asulf_01914"/>
<dbReference type="STRING" id="387631.Asulf_01914"/>
<dbReference type="HOGENOM" id="CLU_2475825_0_0_2"/>
<accession>N0BNI6</accession>
<reference evidence="2 3" key="1">
    <citation type="journal article" date="2013" name="Genome Announc.">
        <title>Complete Genome Sequence of the Thermophilic and Facultatively Chemolithoautotrophic Sulfate Reducer Archaeoglobus sulfaticallidus Strain PM70-1T.</title>
        <authorList>
            <person name="Stokke R."/>
            <person name="Hocking W.P."/>
            <person name="Steinsbu B.O."/>
            <person name="Steen I.H."/>
        </authorList>
    </citation>
    <scope>NUCLEOTIDE SEQUENCE [LARGE SCALE GENOMIC DNA]</scope>
    <source>
        <strain evidence="2">PM70-1</strain>
    </source>
</reference>
<name>N0BNI6_9EURY</name>
<evidence type="ECO:0000313" key="2">
    <source>
        <dbReference type="EMBL" id="AGK61880.1"/>
    </source>
</evidence>
<evidence type="ECO:0000256" key="1">
    <source>
        <dbReference type="SAM" id="Phobius"/>
    </source>
</evidence>
<dbReference type="AlphaFoldDB" id="N0BNI6"/>
<proteinExistence type="predicted"/>
<keyword evidence="1" id="KW-1133">Transmembrane helix</keyword>
<evidence type="ECO:0000313" key="3">
    <source>
        <dbReference type="Proteomes" id="UP000013307"/>
    </source>
</evidence>
<keyword evidence="3" id="KW-1185">Reference proteome</keyword>
<dbReference type="Proteomes" id="UP000013307">
    <property type="component" value="Chromosome"/>
</dbReference>
<protein>
    <submittedName>
        <fullName evidence="2">Uncharacterized protein</fullName>
    </submittedName>
</protein>
<feature type="transmembrane region" description="Helical" evidence="1">
    <location>
        <begin position="44"/>
        <end position="70"/>
    </location>
</feature>
<keyword evidence="1" id="KW-0812">Transmembrane</keyword>
<keyword evidence="1" id="KW-0472">Membrane</keyword>
<dbReference type="EMBL" id="CP005290">
    <property type="protein sequence ID" value="AGK61880.1"/>
    <property type="molecule type" value="Genomic_DNA"/>
</dbReference>
<gene>
    <name evidence="2" type="ORF">Asulf_01914</name>
</gene>
<sequence>MYWQMMLIFGVLWLIVVVYDLKTNKFTKKPTPEDILALGTLATIFLASVVVAITNSIIMFLAAFISRMLITYTAYKKEKKHNESNQK</sequence>
<organism evidence="2 3">
    <name type="scientific">Archaeoglobus sulfaticallidus PM70-1</name>
    <dbReference type="NCBI Taxonomy" id="387631"/>
    <lineage>
        <taxon>Archaea</taxon>
        <taxon>Methanobacteriati</taxon>
        <taxon>Methanobacteriota</taxon>
        <taxon>Archaeoglobi</taxon>
        <taxon>Archaeoglobales</taxon>
        <taxon>Archaeoglobaceae</taxon>
        <taxon>Archaeoglobus</taxon>
    </lineage>
</organism>